<dbReference type="SUPFAM" id="SSF55486">
    <property type="entry name" value="Metalloproteases ('zincins'), catalytic domain"/>
    <property type="match status" value="1"/>
</dbReference>
<dbReference type="GO" id="GO:0008270">
    <property type="term" value="F:zinc ion binding"/>
    <property type="evidence" value="ECO:0007669"/>
    <property type="project" value="InterPro"/>
</dbReference>
<sequence length="809" mass="94250">MESSFELLKSEAETRRQIIACPLRYTLRLSLSIDTFSGYVIIDFITRKVSDNLWIDYAGDSIRIMRINTTQITPKRKGNKLYLGRLNPGTHKLHIEFSSSYSTNGTGLHKFVDPYDDKLYIYSYMCPYYANKVFPCFDQPDLKGTFSISIDAKSEYIVISNEEIESQENIDSQYKRVFFKPTPPMSTYILAILCGDYEGEDDIFSRSSISCFIRRREIMEWLDVGYELYSKFFGIDMPFSKCSQVFCPEFNMGAMENAGCVTINDSHVWKEKPVKSEYNWLQNTILHELCHMWFGNYVTLRWWDDLWLNESFATYFSYFASSKSINPEAWAGFFVNKVKAYSMDCLSSTHPVHVEVADTQEAITNLDYITYWKGASLLKNLAFIIGEEAFSQGLKRYFSNYSWLNVELADFVNSMQSPLLKKWVLEWVETKGLNSLELDINISDTKITQCQVHQGIVSGNILRTHCLLIEGLNDEGTVFKEKVTISPQETTELSDLIGKTNVKGIIVNSEDHGYIQVILDPMSMEFFFQAGNIKTLSTLNRALAWQSLWNRVEDLKMKGSEFIKYVTQLLEYEEDEHIIDLISGYSHTILSDYCPLSLLPEYSHMLFESIMLKLQSTPENKCLQRKIFSVAYTDNDIIKAFEYSLNLGRSEKWKGIMLFSKISSYETIKDMLNEELKYDRNDMSILLTNYCESAAYDNKKNTWEVIVNKTGQSMIQVEYLMKAFWETKNLEFRSEYYQKYFDVLPNIIANFDREYAENFLKYMLPKDDDLDKLIASLRQVDIQHIWVMRFVEDTIAVLEKNKKHLLNFA</sequence>
<evidence type="ECO:0000259" key="10">
    <source>
        <dbReference type="Pfam" id="PF17900"/>
    </source>
</evidence>
<dbReference type="CDD" id="cd09602">
    <property type="entry name" value="M1_APN"/>
    <property type="match status" value="1"/>
</dbReference>
<evidence type="ECO:0000256" key="2">
    <source>
        <dbReference type="ARBA" id="ARBA00010136"/>
    </source>
</evidence>
<dbReference type="Gene3D" id="1.10.390.10">
    <property type="entry name" value="Neutral Protease Domain 2"/>
    <property type="match status" value="1"/>
</dbReference>
<dbReference type="InterPro" id="IPR042097">
    <property type="entry name" value="Aminopeptidase_N-like_N_sf"/>
</dbReference>
<name>A0A1R2AQZ4_9CILI</name>
<evidence type="ECO:0000313" key="12">
    <source>
        <dbReference type="Proteomes" id="UP000187209"/>
    </source>
</evidence>
<evidence type="ECO:0000256" key="3">
    <source>
        <dbReference type="ARBA" id="ARBA00022670"/>
    </source>
</evidence>
<dbReference type="PRINTS" id="PR00756">
    <property type="entry name" value="ALADIPTASE"/>
</dbReference>
<dbReference type="Proteomes" id="UP000187209">
    <property type="component" value="Unassembled WGS sequence"/>
</dbReference>
<dbReference type="GO" id="GO:0006508">
    <property type="term" value="P:proteolysis"/>
    <property type="evidence" value="ECO:0007669"/>
    <property type="project" value="UniProtKB-KW"/>
</dbReference>
<evidence type="ECO:0008006" key="13">
    <source>
        <dbReference type="Google" id="ProtNLM"/>
    </source>
</evidence>
<keyword evidence="7" id="KW-0482">Metalloprotease</keyword>
<dbReference type="GO" id="GO:0005737">
    <property type="term" value="C:cytoplasm"/>
    <property type="evidence" value="ECO:0007669"/>
    <property type="project" value="TreeGrafter"/>
</dbReference>
<evidence type="ECO:0000313" key="11">
    <source>
        <dbReference type="EMBL" id="OMJ66865.1"/>
    </source>
</evidence>
<dbReference type="GO" id="GO:0016020">
    <property type="term" value="C:membrane"/>
    <property type="evidence" value="ECO:0007669"/>
    <property type="project" value="TreeGrafter"/>
</dbReference>
<dbReference type="Pfam" id="PF11838">
    <property type="entry name" value="ERAP1_C"/>
    <property type="match status" value="1"/>
</dbReference>
<dbReference type="GO" id="GO:0042277">
    <property type="term" value="F:peptide binding"/>
    <property type="evidence" value="ECO:0007669"/>
    <property type="project" value="TreeGrafter"/>
</dbReference>
<accession>A0A1R2AQZ4</accession>
<dbReference type="GO" id="GO:0070006">
    <property type="term" value="F:metalloaminopeptidase activity"/>
    <property type="evidence" value="ECO:0007669"/>
    <property type="project" value="TreeGrafter"/>
</dbReference>
<dbReference type="PANTHER" id="PTHR11533">
    <property type="entry name" value="PROTEASE M1 ZINC METALLOPROTEASE"/>
    <property type="match status" value="1"/>
</dbReference>
<evidence type="ECO:0000256" key="7">
    <source>
        <dbReference type="ARBA" id="ARBA00023049"/>
    </source>
</evidence>
<feature type="domain" description="Peptidase M1 membrane alanine aminopeptidase" evidence="8">
    <location>
        <begin position="227"/>
        <end position="418"/>
    </location>
</feature>
<evidence type="ECO:0000256" key="6">
    <source>
        <dbReference type="ARBA" id="ARBA00022833"/>
    </source>
</evidence>
<feature type="domain" description="Aminopeptidase N-like N-terminal" evidence="10">
    <location>
        <begin position="22"/>
        <end position="189"/>
    </location>
</feature>
<dbReference type="OrthoDB" id="10031169at2759"/>
<keyword evidence="5" id="KW-0378">Hydrolase</keyword>
<dbReference type="AlphaFoldDB" id="A0A1R2AQZ4"/>
<feature type="domain" description="ERAP1-like C-terminal" evidence="9">
    <location>
        <begin position="505"/>
        <end position="768"/>
    </location>
</feature>
<dbReference type="Pfam" id="PF01433">
    <property type="entry name" value="Peptidase_M1"/>
    <property type="match status" value="1"/>
</dbReference>
<evidence type="ECO:0000259" key="9">
    <source>
        <dbReference type="Pfam" id="PF11838"/>
    </source>
</evidence>
<reference evidence="11 12" key="1">
    <citation type="submission" date="2016-11" db="EMBL/GenBank/DDBJ databases">
        <title>The macronuclear genome of Stentor coeruleus: a giant cell with tiny introns.</title>
        <authorList>
            <person name="Slabodnick M."/>
            <person name="Ruby J.G."/>
            <person name="Reiff S.B."/>
            <person name="Swart E.C."/>
            <person name="Gosai S."/>
            <person name="Prabakaran S."/>
            <person name="Witkowska E."/>
            <person name="Larue G.E."/>
            <person name="Fisher S."/>
            <person name="Freeman R.M."/>
            <person name="Gunawardena J."/>
            <person name="Chu W."/>
            <person name="Stover N.A."/>
            <person name="Gregory B.D."/>
            <person name="Nowacki M."/>
            <person name="Derisi J."/>
            <person name="Roy S.W."/>
            <person name="Marshall W.F."/>
            <person name="Sood P."/>
        </authorList>
    </citation>
    <scope>NUCLEOTIDE SEQUENCE [LARGE SCALE GENOMIC DNA]</scope>
    <source>
        <strain evidence="11">WM001</strain>
    </source>
</reference>
<evidence type="ECO:0000256" key="1">
    <source>
        <dbReference type="ARBA" id="ARBA00001947"/>
    </source>
</evidence>
<dbReference type="InterPro" id="IPR014782">
    <property type="entry name" value="Peptidase_M1_dom"/>
</dbReference>
<comment type="cofactor">
    <cofactor evidence="1">
        <name>Zn(2+)</name>
        <dbReference type="ChEBI" id="CHEBI:29105"/>
    </cofactor>
</comment>
<dbReference type="PANTHER" id="PTHR11533:SF299">
    <property type="entry name" value="AMINOPEPTIDASE"/>
    <property type="match status" value="1"/>
</dbReference>
<comment type="similarity">
    <text evidence="2">Belongs to the peptidase M1 family.</text>
</comment>
<dbReference type="GO" id="GO:0005615">
    <property type="term" value="C:extracellular space"/>
    <property type="evidence" value="ECO:0007669"/>
    <property type="project" value="TreeGrafter"/>
</dbReference>
<dbReference type="InterPro" id="IPR001930">
    <property type="entry name" value="Peptidase_M1"/>
</dbReference>
<dbReference type="GO" id="GO:0043171">
    <property type="term" value="P:peptide catabolic process"/>
    <property type="evidence" value="ECO:0007669"/>
    <property type="project" value="TreeGrafter"/>
</dbReference>
<dbReference type="InterPro" id="IPR027268">
    <property type="entry name" value="Peptidase_M4/M1_CTD_sf"/>
</dbReference>
<evidence type="ECO:0000256" key="5">
    <source>
        <dbReference type="ARBA" id="ARBA00022801"/>
    </source>
</evidence>
<proteinExistence type="inferred from homology"/>
<organism evidence="11 12">
    <name type="scientific">Stentor coeruleus</name>
    <dbReference type="NCBI Taxonomy" id="5963"/>
    <lineage>
        <taxon>Eukaryota</taxon>
        <taxon>Sar</taxon>
        <taxon>Alveolata</taxon>
        <taxon>Ciliophora</taxon>
        <taxon>Postciliodesmatophora</taxon>
        <taxon>Heterotrichea</taxon>
        <taxon>Heterotrichida</taxon>
        <taxon>Stentoridae</taxon>
        <taxon>Stentor</taxon>
    </lineage>
</organism>
<comment type="caution">
    <text evidence="11">The sequence shown here is derived from an EMBL/GenBank/DDBJ whole genome shotgun (WGS) entry which is preliminary data.</text>
</comment>
<dbReference type="SUPFAM" id="SSF63737">
    <property type="entry name" value="Leukotriene A4 hydrolase N-terminal domain"/>
    <property type="match status" value="1"/>
</dbReference>
<keyword evidence="6" id="KW-0862">Zinc</keyword>
<evidence type="ECO:0000256" key="4">
    <source>
        <dbReference type="ARBA" id="ARBA00022723"/>
    </source>
</evidence>
<dbReference type="EMBL" id="MPUH01001616">
    <property type="protein sequence ID" value="OMJ66865.1"/>
    <property type="molecule type" value="Genomic_DNA"/>
</dbReference>
<dbReference type="Pfam" id="PF17900">
    <property type="entry name" value="Peptidase_M1_N"/>
    <property type="match status" value="1"/>
</dbReference>
<evidence type="ECO:0000259" key="8">
    <source>
        <dbReference type="Pfam" id="PF01433"/>
    </source>
</evidence>
<dbReference type="InterPro" id="IPR050344">
    <property type="entry name" value="Peptidase_M1_aminopeptidases"/>
</dbReference>
<keyword evidence="3" id="KW-0645">Protease</keyword>
<dbReference type="InterPro" id="IPR045357">
    <property type="entry name" value="Aminopeptidase_N-like_N"/>
</dbReference>
<protein>
    <recommendedName>
        <fullName evidence="13">Aminopeptidase</fullName>
    </recommendedName>
</protein>
<gene>
    <name evidence="11" type="ORF">SteCoe_36150</name>
</gene>
<dbReference type="Gene3D" id="2.60.40.1730">
    <property type="entry name" value="tricorn interacting facor f3 domain"/>
    <property type="match status" value="1"/>
</dbReference>
<keyword evidence="4" id="KW-0479">Metal-binding</keyword>
<keyword evidence="12" id="KW-1185">Reference proteome</keyword>
<dbReference type="InterPro" id="IPR024571">
    <property type="entry name" value="ERAP1-like_C_dom"/>
</dbReference>